<reference evidence="2 3" key="1">
    <citation type="submission" date="2020-06" db="EMBL/GenBank/DDBJ databases">
        <authorList>
            <person name="Li R."/>
            <person name="Bekaert M."/>
        </authorList>
    </citation>
    <scope>NUCLEOTIDE SEQUENCE [LARGE SCALE GENOMIC DNA]</scope>
    <source>
        <strain evidence="3">wild</strain>
    </source>
</reference>
<feature type="region of interest" description="Disordered" evidence="1">
    <location>
        <begin position="72"/>
        <end position="152"/>
    </location>
</feature>
<name>A0A6J8DE93_MYTCO</name>
<evidence type="ECO:0000313" key="3">
    <source>
        <dbReference type="Proteomes" id="UP000507470"/>
    </source>
</evidence>
<evidence type="ECO:0000256" key="1">
    <source>
        <dbReference type="SAM" id="MobiDB-lite"/>
    </source>
</evidence>
<feature type="compositionally biased region" description="Basic residues" evidence="1">
    <location>
        <begin position="141"/>
        <end position="152"/>
    </location>
</feature>
<feature type="compositionally biased region" description="Basic and acidic residues" evidence="1">
    <location>
        <begin position="98"/>
        <end position="124"/>
    </location>
</feature>
<proteinExistence type="predicted"/>
<dbReference type="AlphaFoldDB" id="A0A6J8DE93"/>
<gene>
    <name evidence="2" type="ORF">MCOR_39586</name>
</gene>
<dbReference type="EMBL" id="CACVKT020007145">
    <property type="protein sequence ID" value="CAC5405951.1"/>
    <property type="molecule type" value="Genomic_DNA"/>
</dbReference>
<dbReference type="Proteomes" id="UP000507470">
    <property type="component" value="Unassembled WGS sequence"/>
</dbReference>
<organism evidence="2 3">
    <name type="scientific">Mytilus coruscus</name>
    <name type="common">Sea mussel</name>
    <dbReference type="NCBI Taxonomy" id="42192"/>
    <lineage>
        <taxon>Eukaryota</taxon>
        <taxon>Metazoa</taxon>
        <taxon>Spiralia</taxon>
        <taxon>Lophotrochozoa</taxon>
        <taxon>Mollusca</taxon>
        <taxon>Bivalvia</taxon>
        <taxon>Autobranchia</taxon>
        <taxon>Pteriomorphia</taxon>
        <taxon>Mytilida</taxon>
        <taxon>Mytiloidea</taxon>
        <taxon>Mytilidae</taxon>
        <taxon>Mytilinae</taxon>
        <taxon>Mytilus</taxon>
    </lineage>
</organism>
<accession>A0A6J8DE93</accession>
<keyword evidence="3" id="KW-1185">Reference proteome</keyword>
<sequence length="152" mass="17629">MTCCFHSNHSNSIRSEYIFELLLPNEVSLQKILKICDHSCLRDAIKTIKNVCDVHKNYWKGLKFRVKIPDLIPPKDQSAGIKDDNTKNSDFLPLFDSDIPKDELTGTESEKVSQQDENKTDTDSKSFYNTDITKDKTSKQKEKRFQKRVLQD</sequence>
<protein>
    <submittedName>
        <fullName evidence="2">Uncharacterized protein</fullName>
    </submittedName>
</protein>
<dbReference type="OrthoDB" id="10632615at2759"/>
<evidence type="ECO:0000313" key="2">
    <source>
        <dbReference type="EMBL" id="CAC5405951.1"/>
    </source>
</evidence>